<dbReference type="AlphaFoldDB" id="A0A0C3S3J7"/>
<reference evidence="2 3" key="1">
    <citation type="journal article" date="2014" name="PLoS Genet.">
        <title>Analysis of the Phlebiopsis gigantea genome, transcriptome and secretome provides insight into its pioneer colonization strategies of wood.</title>
        <authorList>
            <person name="Hori C."/>
            <person name="Ishida T."/>
            <person name="Igarashi K."/>
            <person name="Samejima M."/>
            <person name="Suzuki H."/>
            <person name="Master E."/>
            <person name="Ferreira P."/>
            <person name="Ruiz-Duenas F.J."/>
            <person name="Held B."/>
            <person name="Canessa P."/>
            <person name="Larrondo L.F."/>
            <person name="Schmoll M."/>
            <person name="Druzhinina I.S."/>
            <person name="Kubicek C.P."/>
            <person name="Gaskell J.A."/>
            <person name="Kersten P."/>
            <person name="St John F."/>
            <person name="Glasner J."/>
            <person name="Sabat G."/>
            <person name="Splinter BonDurant S."/>
            <person name="Syed K."/>
            <person name="Yadav J."/>
            <person name="Mgbeahuruike A.C."/>
            <person name="Kovalchuk A."/>
            <person name="Asiegbu F.O."/>
            <person name="Lackner G."/>
            <person name="Hoffmeister D."/>
            <person name="Rencoret J."/>
            <person name="Gutierrez A."/>
            <person name="Sun H."/>
            <person name="Lindquist E."/>
            <person name="Barry K."/>
            <person name="Riley R."/>
            <person name="Grigoriev I.V."/>
            <person name="Henrissat B."/>
            <person name="Kues U."/>
            <person name="Berka R.M."/>
            <person name="Martinez A.T."/>
            <person name="Covert S.F."/>
            <person name="Blanchette R.A."/>
            <person name="Cullen D."/>
        </authorList>
    </citation>
    <scope>NUCLEOTIDE SEQUENCE [LARGE SCALE GENOMIC DNA]</scope>
    <source>
        <strain evidence="2 3">11061_1 CR5-6</strain>
    </source>
</reference>
<proteinExistence type="predicted"/>
<feature type="region of interest" description="Disordered" evidence="1">
    <location>
        <begin position="329"/>
        <end position="385"/>
    </location>
</feature>
<dbReference type="STRING" id="745531.A0A0C3S3J7"/>
<feature type="region of interest" description="Disordered" evidence="1">
    <location>
        <begin position="270"/>
        <end position="295"/>
    </location>
</feature>
<keyword evidence="3" id="KW-1185">Reference proteome</keyword>
<accession>A0A0C3S3J7</accession>
<feature type="compositionally biased region" description="Polar residues" evidence="1">
    <location>
        <begin position="329"/>
        <end position="338"/>
    </location>
</feature>
<organism evidence="2 3">
    <name type="scientific">Phlebiopsis gigantea (strain 11061_1 CR5-6)</name>
    <name type="common">White-rot fungus</name>
    <name type="synonym">Peniophora gigantea</name>
    <dbReference type="NCBI Taxonomy" id="745531"/>
    <lineage>
        <taxon>Eukaryota</taxon>
        <taxon>Fungi</taxon>
        <taxon>Dikarya</taxon>
        <taxon>Basidiomycota</taxon>
        <taxon>Agaricomycotina</taxon>
        <taxon>Agaricomycetes</taxon>
        <taxon>Polyporales</taxon>
        <taxon>Phanerochaetaceae</taxon>
        <taxon>Phlebiopsis</taxon>
    </lineage>
</organism>
<sequence length="385" mass="41990">MSRIVPVPVGDRPAWELEDQSMNVERAPWRSVADRWLSSAFPKLPKQRGSKQAGSNIPIHEYKAHDKFELSVGPHIFPDTSLFEVIYTHTDGRNAIAQTMGYVTPETERLVIAAAADNPDLAQLLEQARRHKPSEADTKKLAEIIHVHVPSAFANPSSTQAPPRPRAWDLIIEFKEKSLDRRIFPRGSVQLERAHETPWGKLFDAMVITTLPYSQQQIGVDLQLSGQQETLATPNDVSSPQPVTFHWRGLTQHGELFDIVRAAVAPPHAMKPIRPANADSGRTKRRNTRRKSTVEKPANAPIIPVSPAIQPPPSMGGQFSTFSVAQMAPQQVSANTPPALTAGAHPIDHISHTESSAPVPPASAGAYSPAPTFSAPATVPPQAPP</sequence>
<evidence type="ECO:0000313" key="2">
    <source>
        <dbReference type="EMBL" id="KIP10131.1"/>
    </source>
</evidence>
<dbReference type="HOGENOM" id="CLU_717871_0_0_1"/>
<name>A0A0C3S3J7_PHLG1</name>
<feature type="compositionally biased region" description="Low complexity" evidence="1">
    <location>
        <begin position="362"/>
        <end position="371"/>
    </location>
</feature>
<dbReference type="OrthoDB" id="5338195at2759"/>
<gene>
    <name evidence="2" type="ORF">PHLGIDRAFT_34070</name>
</gene>
<evidence type="ECO:0000313" key="3">
    <source>
        <dbReference type="Proteomes" id="UP000053257"/>
    </source>
</evidence>
<dbReference type="EMBL" id="KN840458">
    <property type="protein sequence ID" value="KIP10131.1"/>
    <property type="molecule type" value="Genomic_DNA"/>
</dbReference>
<evidence type="ECO:0000256" key="1">
    <source>
        <dbReference type="SAM" id="MobiDB-lite"/>
    </source>
</evidence>
<protein>
    <submittedName>
        <fullName evidence="2">Uncharacterized protein</fullName>
    </submittedName>
</protein>
<dbReference type="Proteomes" id="UP000053257">
    <property type="component" value="Unassembled WGS sequence"/>
</dbReference>